<evidence type="ECO:0000256" key="9">
    <source>
        <dbReference type="ARBA" id="ARBA00022989"/>
    </source>
</evidence>
<evidence type="ECO:0000313" key="15">
    <source>
        <dbReference type="Proteomes" id="UP001497623"/>
    </source>
</evidence>
<evidence type="ECO:0000256" key="7">
    <source>
        <dbReference type="ARBA" id="ARBA00022723"/>
    </source>
</evidence>
<feature type="non-terminal residue" evidence="14">
    <location>
        <position position="199"/>
    </location>
</feature>
<dbReference type="PANTHER" id="PTHR46396">
    <property type="entry name" value="PROTEIN O-LINKED-MANNOSE BETA-1,2-N-ACETYLGLUCOSAMINYLTRANSFERASE 1"/>
    <property type="match status" value="1"/>
</dbReference>
<evidence type="ECO:0000256" key="11">
    <source>
        <dbReference type="ARBA" id="ARBA00023136"/>
    </source>
</evidence>
<comment type="pathway">
    <text evidence="2 13">Protein modification; protein glycosylation.</text>
</comment>
<comment type="subcellular location">
    <subcellularLocation>
        <location evidence="1 13">Golgi apparatus membrane</location>
        <topology evidence="1 13">Single-pass type II membrane protein</topology>
    </subcellularLocation>
</comment>
<evidence type="ECO:0000256" key="12">
    <source>
        <dbReference type="ARBA" id="ARBA00023211"/>
    </source>
</evidence>
<dbReference type="GO" id="GO:0003827">
    <property type="term" value="F:alpha-1,3-mannosylglycoprotein 2-beta-N-acetylglucosaminyltransferase activity"/>
    <property type="evidence" value="ECO:0007669"/>
    <property type="project" value="UniProtKB-UniRule"/>
</dbReference>
<keyword evidence="7 13" id="KW-0479">Metal-binding</keyword>
<reference evidence="14 15" key="1">
    <citation type="submission" date="2024-05" db="EMBL/GenBank/DDBJ databases">
        <authorList>
            <person name="Wallberg A."/>
        </authorList>
    </citation>
    <scope>NUCLEOTIDE SEQUENCE [LARGE SCALE GENOMIC DNA]</scope>
</reference>
<dbReference type="PANTHER" id="PTHR46396:SF1">
    <property type="entry name" value="PROTEIN O-LINKED-MANNOSE BETA-1,2-N-ACETYLGLUCOSAMINYLTRANSFERASE 1"/>
    <property type="match status" value="1"/>
</dbReference>
<keyword evidence="15" id="KW-1185">Reference proteome</keyword>
<dbReference type="AlphaFoldDB" id="A0AAV2SIH5"/>
<comment type="catalytic activity">
    <reaction evidence="13">
        <text>N(4)-(alpha-D-Man-(1-&gt;3)-[alpha-D-Man-(1-&gt;3)-[alpha-D-Man-(1-&gt;6)]-alpha-D-Man-(1-&gt;6)]-beta-D-Man-(1-&gt;4)-beta-D-GlcNAc-(1-&gt;4)-beta-D-GlcNAc)-L-asparaginyl-[protein] (N-glucan mannose isomer 5A1,2) + UDP-N-acetyl-alpha-D-glucosamine = N(4)-{beta-D-GlcNAc-(1-&gt;2)-alpha-D-Man-(1-&gt;3)-[alpha-D-Man-(1-&gt;3)-[alpha-D-Man-(1-&gt;6)]-alpha-D-Man-(1-&gt;6)]-beta-D-Man-(1-&gt;4)-beta-D-GlcNAc-(1-&gt;4)-beta-D-GlcNAc}-L-asparaginyl-[protein] + UDP + H(+)</text>
        <dbReference type="Rhea" id="RHEA:11456"/>
        <dbReference type="Rhea" id="RHEA-COMP:14367"/>
        <dbReference type="Rhea" id="RHEA-COMP:14368"/>
        <dbReference type="ChEBI" id="CHEBI:15378"/>
        <dbReference type="ChEBI" id="CHEBI:57705"/>
        <dbReference type="ChEBI" id="CHEBI:58223"/>
        <dbReference type="ChEBI" id="CHEBI:59087"/>
        <dbReference type="ChEBI" id="CHEBI:60625"/>
        <dbReference type="EC" id="2.4.1.101"/>
    </reaction>
</comment>
<keyword evidence="9" id="KW-1133">Transmembrane helix</keyword>
<evidence type="ECO:0000256" key="8">
    <source>
        <dbReference type="ARBA" id="ARBA00022968"/>
    </source>
</evidence>
<evidence type="ECO:0000256" key="4">
    <source>
        <dbReference type="ARBA" id="ARBA00022676"/>
    </source>
</evidence>
<comment type="function">
    <text evidence="13">Initiates complex N-linked carbohydrate formation. Essential for the conversion of high-mannose to hybrid and complex N-glycans.</text>
</comment>
<comment type="caution">
    <text evidence="14">The sequence shown here is derived from an EMBL/GenBank/DDBJ whole genome shotgun (WGS) entry which is preliminary data.</text>
</comment>
<proteinExistence type="inferred from homology"/>
<dbReference type="GO" id="GO:0000139">
    <property type="term" value="C:Golgi membrane"/>
    <property type="evidence" value="ECO:0007669"/>
    <property type="project" value="UniProtKB-SubCell"/>
</dbReference>
<protein>
    <recommendedName>
        <fullName evidence="13">Alpha-1,3-mannosyl-glycoprotein 2-beta-N-acetylglucosaminyltransferase</fullName>
        <shortName evidence="13">GNT-I</shortName>
        <shortName evidence="13">GlcNAc-T I</shortName>
        <ecNumber evidence="13">2.4.1.101</ecNumber>
    </recommendedName>
    <alternativeName>
        <fullName evidence="13">N-glycosyl-oligosaccharide-glycoprotein N-acetylglucosaminyltransferase I</fullName>
    </alternativeName>
</protein>
<evidence type="ECO:0000256" key="1">
    <source>
        <dbReference type="ARBA" id="ARBA00004323"/>
    </source>
</evidence>
<dbReference type="GO" id="GO:0016266">
    <property type="term" value="P:protein O-linked glycosylation via N-acetyl-galactosamine"/>
    <property type="evidence" value="ECO:0007669"/>
    <property type="project" value="TreeGrafter"/>
</dbReference>
<keyword evidence="4 13" id="KW-0328">Glycosyltransferase</keyword>
<dbReference type="SUPFAM" id="SSF53448">
    <property type="entry name" value="Nucleotide-diphospho-sugar transferases"/>
    <property type="match status" value="1"/>
</dbReference>
<keyword evidence="11" id="KW-0472">Membrane</keyword>
<dbReference type="InterPro" id="IPR029044">
    <property type="entry name" value="Nucleotide-diphossugar_trans"/>
</dbReference>
<name>A0AAV2SIH5_MEGNR</name>
<comment type="similarity">
    <text evidence="3 13">Belongs to the glycosyltransferase 13 family.</text>
</comment>
<dbReference type="GO" id="GO:0047223">
    <property type="term" value="F:beta-1,3-galactosyl-O-glycosyl-glycoprotein beta-1,3-N-acetylglucosaminyltransferase activity"/>
    <property type="evidence" value="ECO:0007669"/>
    <property type="project" value="TreeGrafter"/>
</dbReference>
<organism evidence="14 15">
    <name type="scientific">Meganyctiphanes norvegica</name>
    <name type="common">Northern krill</name>
    <name type="synonym">Thysanopoda norvegica</name>
    <dbReference type="NCBI Taxonomy" id="48144"/>
    <lineage>
        <taxon>Eukaryota</taxon>
        <taxon>Metazoa</taxon>
        <taxon>Ecdysozoa</taxon>
        <taxon>Arthropoda</taxon>
        <taxon>Crustacea</taxon>
        <taxon>Multicrustacea</taxon>
        <taxon>Malacostraca</taxon>
        <taxon>Eumalacostraca</taxon>
        <taxon>Eucarida</taxon>
        <taxon>Euphausiacea</taxon>
        <taxon>Euphausiidae</taxon>
        <taxon>Meganyctiphanes</taxon>
    </lineage>
</organism>
<dbReference type="GO" id="GO:0030145">
    <property type="term" value="F:manganese ion binding"/>
    <property type="evidence" value="ECO:0007669"/>
    <property type="project" value="UniProtKB-UniRule"/>
</dbReference>
<dbReference type="Pfam" id="PF03071">
    <property type="entry name" value="GNT-I"/>
    <property type="match status" value="1"/>
</dbReference>
<keyword evidence="8 13" id="KW-0735">Signal-anchor</keyword>
<dbReference type="EMBL" id="CAXKWB010072984">
    <property type="protein sequence ID" value="CAL4196590.1"/>
    <property type="molecule type" value="Genomic_DNA"/>
</dbReference>
<keyword evidence="10 13" id="KW-0333">Golgi apparatus</keyword>
<evidence type="ECO:0000256" key="3">
    <source>
        <dbReference type="ARBA" id="ARBA00006492"/>
    </source>
</evidence>
<evidence type="ECO:0000256" key="6">
    <source>
        <dbReference type="ARBA" id="ARBA00022692"/>
    </source>
</evidence>
<dbReference type="InterPro" id="IPR052463">
    <property type="entry name" value="O-linked_mannose_GnT"/>
</dbReference>
<comment type="cofactor">
    <cofactor evidence="13">
        <name>Mn(2+)</name>
        <dbReference type="ChEBI" id="CHEBI:29035"/>
    </cofactor>
    <text evidence="13">The cofactor is mostly bound to the substrate.</text>
</comment>
<gene>
    <name evidence="14" type="ORF">MNOR_LOCUS37188</name>
</gene>
<dbReference type="Gene3D" id="3.90.550.10">
    <property type="entry name" value="Spore Coat Polysaccharide Biosynthesis Protein SpsA, Chain A"/>
    <property type="match status" value="1"/>
</dbReference>
<evidence type="ECO:0000313" key="14">
    <source>
        <dbReference type="EMBL" id="CAL4196590.1"/>
    </source>
</evidence>
<accession>A0AAV2SIH5</accession>
<keyword evidence="5" id="KW-0808">Transferase</keyword>
<dbReference type="EC" id="2.4.1.101" evidence="13"/>
<evidence type="ECO:0000256" key="5">
    <source>
        <dbReference type="ARBA" id="ARBA00022679"/>
    </source>
</evidence>
<keyword evidence="12 13" id="KW-0464">Manganese</keyword>
<evidence type="ECO:0000256" key="2">
    <source>
        <dbReference type="ARBA" id="ARBA00004922"/>
    </source>
</evidence>
<evidence type="ECO:0000256" key="13">
    <source>
        <dbReference type="RuleBase" id="RU368119"/>
    </source>
</evidence>
<dbReference type="Proteomes" id="UP001497623">
    <property type="component" value="Unassembled WGS sequence"/>
</dbReference>
<dbReference type="InterPro" id="IPR004139">
    <property type="entry name" value="Glyco_trans_13"/>
</dbReference>
<keyword evidence="6" id="KW-0812">Transmembrane</keyword>
<sequence length="199" mass="22522">MAGHLYLTANVPKKEGSSCSGWPLSSSWAQRHQFCNKYEGYGDLCNCHNPVSISRPQTLNIFENIKNVPTIIVASKRALCLYRCLKQLIATEGSNPQNTLVVADGPTQELRDLVALFKLKFSGHDSGAANVTLRITRHYKFVFDSAFTFFPETDMVIILEEDLEVAPDFYRYFSQTAPLLRSDPTLYCVSAWNDYSQRH</sequence>
<evidence type="ECO:0000256" key="10">
    <source>
        <dbReference type="ARBA" id="ARBA00023034"/>
    </source>
</evidence>